<dbReference type="SUPFAM" id="SSF53300">
    <property type="entry name" value="vWA-like"/>
    <property type="match status" value="1"/>
</dbReference>
<dbReference type="EMBL" id="CP020474">
    <property type="protein sequence ID" value="ARE82645.1"/>
    <property type="molecule type" value="Genomic_DNA"/>
</dbReference>
<dbReference type="PANTHER" id="PTHR41248">
    <property type="entry name" value="NORD PROTEIN"/>
    <property type="match status" value="1"/>
</dbReference>
<dbReference type="InterPro" id="IPR051928">
    <property type="entry name" value="NorD/CobT"/>
</dbReference>
<evidence type="ECO:0000313" key="2">
    <source>
        <dbReference type="EMBL" id="ARE82645.1"/>
    </source>
</evidence>
<dbReference type="OrthoDB" id="9758211at2"/>
<dbReference type="PROSITE" id="PS50234">
    <property type="entry name" value="VWFA"/>
    <property type="match status" value="1"/>
</dbReference>
<name>A0A1V0RLV2_9RHOB</name>
<proteinExistence type="predicted"/>
<dbReference type="RefSeq" id="WP_081506710.1">
    <property type="nucleotide sequence ID" value="NZ_CP020474.1"/>
</dbReference>
<dbReference type="PANTHER" id="PTHR41248:SF1">
    <property type="entry name" value="NORD PROTEIN"/>
    <property type="match status" value="1"/>
</dbReference>
<keyword evidence="3" id="KW-1185">Reference proteome</keyword>
<feature type="domain" description="VWFA" evidence="1">
    <location>
        <begin position="558"/>
        <end position="747"/>
    </location>
</feature>
<protein>
    <submittedName>
        <fullName evidence="2">von Willebrand factor type A domain protein</fullName>
    </submittedName>
</protein>
<dbReference type="SMART" id="SM00327">
    <property type="entry name" value="VWA"/>
    <property type="match status" value="1"/>
</dbReference>
<accession>A0A1V0RLV2</accession>
<dbReference type="AlphaFoldDB" id="A0A1V0RLV2"/>
<dbReference type="InterPro" id="IPR002035">
    <property type="entry name" value="VWF_A"/>
</dbReference>
<dbReference type="Gene3D" id="3.40.50.410">
    <property type="entry name" value="von Willebrand factor, type A domain"/>
    <property type="match status" value="1"/>
</dbReference>
<organism evidence="2 3">
    <name type="scientific">Roseovarius mucosus</name>
    <dbReference type="NCBI Taxonomy" id="215743"/>
    <lineage>
        <taxon>Bacteria</taxon>
        <taxon>Pseudomonadati</taxon>
        <taxon>Pseudomonadota</taxon>
        <taxon>Alphaproteobacteria</taxon>
        <taxon>Rhodobacterales</taxon>
        <taxon>Roseobacteraceae</taxon>
        <taxon>Roseovarius</taxon>
    </lineage>
</organism>
<dbReference type="InterPro" id="IPR036465">
    <property type="entry name" value="vWFA_dom_sf"/>
</dbReference>
<dbReference type="CDD" id="cd01454">
    <property type="entry name" value="vWA_norD_type"/>
    <property type="match status" value="1"/>
</dbReference>
<dbReference type="Pfam" id="PF00092">
    <property type="entry name" value="VWA"/>
    <property type="match status" value="1"/>
</dbReference>
<sequence>MLVSDGIKAEALTPAICQAFAGPDRDAYLRAYDRLNGAGYGAGVARAFASAAPRVAEHAGSAQAIAIAADASRIAIKARPRLAATYLDLCPAMAVKLRNAADFQQWRGMIAAVLGRRPKAVGAVLDRADLLLDRLGLEGFCAWTETGLMVGGLDTDQALGFFRLETPEAQRLLERYAGEANFPSLEAGLTSFHTALWRHAPVLREAVADASNRRARRTGFSDGIIRMPASFPGFKGQEQQLYRAALAHVGAHAAYGGPRFPLGQLKPLQLAVISLIEDARVEALALRDMPGLIRLWLPFHTARFDGLATAPNLFAGLARALIDPASCPTHGWIRKGVAMFDAASERLDDPAISREIGNILGNDLGQIRVQFDALSYVVQPAYRDDNLGLWDLPDDPDTPPPSDEIEADLHTARNSEFDNRPQDRTQEQTVPDAQARLDTVKIIGAPLEGGRKVSCLPEYDHCAGIERDDWVTVNSYEPVAGDHGFWDALRQRHGTTIARINHVIVKNEAGKRRRLKQQAEGETLDLDAAVDAVIAIRAARQPDDRVYACILPPERSIAVHLVLDISQSTADLAAPGISILDMERDAAAILAGTMLQLGDDLAITAFSSAGRHDVRVIPIKTFGSPLDEATGRALAGLRPGYSTRIGAALRFASQRMQDVSRYRKLVLLVTDGAPSDIDVADPEYLVADARRAVQTMRSQGIDAVCVALGPDAGQRQSEIFGRKSCVQITDIATLPSTLSAFYLRMTR</sequence>
<dbReference type="Proteomes" id="UP000192273">
    <property type="component" value="Chromosome"/>
</dbReference>
<evidence type="ECO:0000259" key="1">
    <source>
        <dbReference type="PROSITE" id="PS50234"/>
    </source>
</evidence>
<reference evidence="2 3" key="1">
    <citation type="submission" date="2017-03" db="EMBL/GenBank/DDBJ databases">
        <title>Genome Sequence of Roseovarius mucosus strain SMR3 Isolated from a culture of the Diatom Skeletonema marinoi.</title>
        <authorList>
            <person name="Topel M."/>
            <person name="Pinder M."/>
            <person name="Johansson O.N."/>
            <person name="Kourtchenko O."/>
            <person name="Godhe A."/>
            <person name="Clarke A.K."/>
        </authorList>
    </citation>
    <scope>NUCLEOTIDE SEQUENCE [LARGE SCALE GENOMIC DNA]</scope>
    <source>
        <strain evidence="2 3">SMR3</strain>
    </source>
</reference>
<evidence type="ECO:0000313" key="3">
    <source>
        <dbReference type="Proteomes" id="UP000192273"/>
    </source>
</evidence>
<gene>
    <name evidence="2" type="ORF">ROSMUCSMR3_01150</name>
</gene>
<dbReference type="KEGG" id="rmm:ROSMUCSMR3_01150"/>